<dbReference type="SFLD" id="SFLDS00003">
    <property type="entry name" value="Haloacid_Dehalogenase"/>
    <property type="match status" value="1"/>
</dbReference>
<dbReference type="SUPFAM" id="SSF56784">
    <property type="entry name" value="HAD-like"/>
    <property type="match status" value="1"/>
</dbReference>
<evidence type="ECO:0000313" key="4">
    <source>
        <dbReference type="EMBL" id="GGK03710.1"/>
    </source>
</evidence>
<accession>A0A917Q069</accession>
<sequence>MTLELITFDLDDTLWDIAPVILNAEAALRAWLARETPRLATLPVEHLAEIRSRLVAADPALKHRISELRRRVLYTALIEAGYSAHDASTLAEAAFEVFLAARHNIELYPEAQPALEQLANRFRLAVLTNGNADVRRLGLADYFEFALCAEDVGIGKPDPHPFQELLRRANVRPENAVHVGDNPVDDVAGAQAAGMGTVWFNPAGNAWGSGPPPDAVIGSLADLPNALKRWA</sequence>
<dbReference type="InterPro" id="IPR023214">
    <property type="entry name" value="HAD_sf"/>
</dbReference>
<gene>
    <name evidence="4" type="ORF">GCM10009304_32060</name>
</gene>
<dbReference type="InterPro" id="IPR051400">
    <property type="entry name" value="HAD-like_hydrolase"/>
</dbReference>
<dbReference type="InterPro" id="IPR006439">
    <property type="entry name" value="HAD-SF_hydro_IA"/>
</dbReference>
<dbReference type="NCBIfam" id="TIGR01549">
    <property type="entry name" value="HAD-SF-IA-v1"/>
    <property type="match status" value="1"/>
</dbReference>
<dbReference type="PANTHER" id="PTHR46470:SF4">
    <property type="entry name" value="5-AMINO-6-(5-PHOSPHO-D-RIBITYLAMINO)URACIL PHOSPHATASE YIGB"/>
    <property type="match status" value="1"/>
</dbReference>
<reference evidence="4" key="1">
    <citation type="journal article" date="2014" name="Int. J. Syst. Evol. Microbiol.">
        <title>Complete genome sequence of Corynebacterium casei LMG S-19264T (=DSM 44701T), isolated from a smear-ripened cheese.</title>
        <authorList>
            <consortium name="US DOE Joint Genome Institute (JGI-PGF)"/>
            <person name="Walter F."/>
            <person name="Albersmeier A."/>
            <person name="Kalinowski J."/>
            <person name="Ruckert C."/>
        </authorList>
    </citation>
    <scope>NUCLEOTIDE SEQUENCE</scope>
    <source>
        <strain evidence="4">JCM 30078</strain>
    </source>
</reference>
<dbReference type="AlphaFoldDB" id="A0A917Q069"/>
<keyword evidence="5" id="KW-1185">Reference proteome</keyword>
<keyword evidence="3" id="KW-0460">Magnesium</keyword>
<dbReference type="Proteomes" id="UP000635983">
    <property type="component" value="Unassembled WGS sequence"/>
</dbReference>
<dbReference type="InterPro" id="IPR036412">
    <property type="entry name" value="HAD-like_sf"/>
</dbReference>
<dbReference type="GO" id="GO:0009231">
    <property type="term" value="P:riboflavin biosynthetic process"/>
    <property type="evidence" value="ECO:0007669"/>
    <property type="project" value="TreeGrafter"/>
</dbReference>
<reference evidence="4" key="2">
    <citation type="submission" date="2020-09" db="EMBL/GenBank/DDBJ databases">
        <authorList>
            <person name="Sun Q."/>
            <person name="Ohkuma M."/>
        </authorList>
    </citation>
    <scope>NUCLEOTIDE SEQUENCE</scope>
    <source>
        <strain evidence="4">JCM 30078</strain>
    </source>
</reference>
<evidence type="ECO:0000256" key="1">
    <source>
        <dbReference type="ARBA" id="ARBA00001946"/>
    </source>
</evidence>
<evidence type="ECO:0000313" key="5">
    <source>
        <dbReference type="Proteomes" id="UP000635983"/>
    </source>
</evidence>
<dbReference type="Gene3D" id="3.40.50.1000">
    <property type="entry name" value="HAD superfamily/HAD-like"/>
    <property type="match status" value="1"/>
</dbReference>
<evidence type="ECO:0000256" key="2">
    <source>
        <dbReference type="ARBA" id="ARBA00022801"/>
    </source>
</evidence>
<name>A0A917Q069_9PSED</name>
<dbReference type="SFLD" id="SFLDG01129">
    <property type="entry name" value="C1.5:_HAD__Beta-PGM__Phosphata"/>
    <property type="match status" value="1"/>
</dbReference>
<proteinExistence type="predicted"/>
<organism evidence="4 5">
    <name type="scientific">Pseudomonas matsuisoli</name>
    <dbReference type="NCBI Taxonomy" id="1515666"/>
    <lineage>
        <taxon>Bacteria</taxon>
        <taxon>Pseudomonadati</taxon>
        <taxon>Pseudomonadota</taxon>
        <taxon>Gammaproteobacteria</taxon>
        <taxon>Pseudomonadales</taxon>
        <taxon>Pseudomonadaceae</taxon>
        <taxon>Pseudomonas</taxon>
    </lineage>
</organism>
<dbReference type="Pfam" id="PF00702">
    <property type="entry name" value="Hydrolase"/>
    <property type="match status" value="1"/>
</dbReference>
<dbReference type="RefSeq" id="WP_188984427.1">
    <property type="nucleotide sequence ID" value="NZ_BMPO01000007.1"/>
</dbReference>
<dbReference type="PRINTS" id="PR00413">
    <property type="entry name" value="HADHALOGNASE"/>
</dbReference>
<protein>
    <submittedName>
        <fullName evidence="4">Haloacid dehalogenase</fullName>
    </submittedName>
</protein>
<comment type="caution">
    <text evidence="4">The sequence shown here is derived from an EMBL/GenBank/DDBJ whole genome shotgun (WGS) entry which is preliminary data.</text>
</comment>
<dbReference type="NCBIfam" id="TIGR01509">
    <property type="entry name" value="HAD-SF-IA-v3"/>
    <property type="match status" value="1"/>
</dbReference>
<dbReference type="Gene3D" id="1.20.120.1600">
    <property type="match status" value="1"/>
</dbReference>
<keyword evidence="2" id="KW-0378">Hydrolase</keyword>
<comment type="cofactor">
    <cofactor evidence="1">
        <name>Mg(2+)</name>
        <dbReference type="ChEBI" id="CHEBI:18420"/>
    </cofactor>
</comment>
<evidence type="ECO:0000256" key="3">
    <source>
        <dbReference type="ARBA" id="ARBA00022842"/>
    </source>
</evidence>
<dbReference type="GO" id="GO:0016787">
    <property type="term" value="F:hydrolase activity"/>
    <property type="evidence" value="ECO:0007669"/>
    <property type="project" value="UniProtKB-KW"/>
</dbReference>
<dbReference type="EMBL" id="BMPO01000007">
    <property type="protein sequence ID" value="GGK03710.1"/>
    <property type="molecule type" value="Genomic_DNA"/>
</dbReference>
<dbReference type="PANTHER" id="PTHR46470">
    <property type="entry name" value="N-ACYLNEURAMINATE-9-PHOSPHATASE"/>
    <property type="match status" value="1"/>
</dbReference>